<protein>
    <recommendedName>
        <fullName evidence="1">Dynein heavy chain C-terminal domain-containing protein</fullName>
    </recommendedName>
</protein>
<feature type="domain" description="Dynein heavy chain C-terminal" evidence="1">
    <location>
        <begin position="56"/>
        <end position="213"/>
    </location>
</feature>
<organism evidence="2">
    <name type="scientific">Heliothis virescens</name>
    <name type="common">Tobacco budworm moth</name>
    <dbReference type="NCBI Taxonomy" id="7102"/>
    <lineage>
        <taxon>Eukaryota</taxon>
        <taxon>Metazoa</taxon>
        <taxon>Ecdysozoa</taxon>
        <taxon>Arthropoda</taxon>
        <taxon>Hexapoda</taxon>
        <taxon>Insecta</taxon>
        <taxon>Pterygota</taxon>
        <taxon>Neoptera</taxon>
        <taxon>Endopterygota</taxon>
        <taxon>Lepidoptera</taxon>
        <taxon>Glossata</taxon>
        <taxon>Ditrysia</taxon>
        <taxon>Noctuoidea</taxon>
        <taxon>Noctuidae</taxon>
        <taxon>Heliothinae</taxon>
        <taxon>Heliothis</taxon>
    </lineage>
</organism>
<dbReference type="STRING" id="7102.A0A2A4JS64"/>
<dbReference type="Pfam" id="PF18199">
    <property type="entry name" value="Dynein_C"/>
    <property type="match status" value="1"/>
</dbReference>
<gene>
    <name evidence="2" type="ORF">B5V51_13089</name>
</gene>
<proteinExistence type="predicted"/>
<dbReference type="Gene3D" id="3.10.490.20">
    <property type="match status" value="1"/>
</dbReference>
<reference evidence="2" key="1">
    <citation type="submission" date="2017-09" db="EMBL/GenBank/DDBJ databases">
        <title>Contemporary evolution of a Lepidopteran species, Heliothis virescens, in response to modern agricultural practices.</title>
        <authorList>
            <person name="Fritz M.L."/>
            <person name="Deyonke A.M."/>
            <person name="Papanicolaou A."/>
            <person name="Micinski S."/>
            <person name="Westbrook J."/>
            <person name="Gould F."/>
        </authorList>
    </citation>
    <scope>NUCLEOTIDE SEQUENCE [LARGE SCALE GENOMIC DNA]</scope>
    <source>
        <strain evidence="2">HvINT-</strain>
        <tissue evidence="2">Whole body</tissue>
    </source>
</reference>
<dbReference type="InterPro" id="IPR041228">
    <property type="entry name" value="Dynein_C"/>
</dbReference>
<comment type="caution">
    <text evidence="2">The sequence shown here is derived from an EMBL/GenBank/DDBJ whole genome shotgun (WGS) entry which is preliminary data.</text>
</comment>
<evidence type="ECO:0000259" key="1">
    <source>
        <dbReference type="Pfam" id="PF18199"/>
    </source>
</evidence>
<dbReference type="InterPro" id="IPR043160">
    <property type="entry name" value="Dynein_C_barrel"/>
</dbReference>
<accession>A0A2A4JS64</accession>
<evidence type="ECO:0000313" key="2">
    <source>
        <dbReference type="EMBL" id="PCG74606.1"/>
    </source>
</evidence>
<name>A0A2A4JS64_HELVI</name>
<sequence length="243" mass="26678">MSGSPFIKADYQIQKAGRGWWWCVCEGEARDAARAARVLHATLARAHLRDTPMLHVSDEWQMLWSGPNAVDAYVREFAMRARAALTRLDTPHLSDNYMPTEVDLRSFLRPSRVVWALRVHTAARLSCSVHALTLSVKWNWTEGESTEGGLVVRGLRLCGAQWAGAALQASAAAAPPHAPAPPLLLRHVLQEGESAWERSAEVPLYADESRAALVLCARAPLAPHYEPDTAALHALALFIAAHD</sequence>
<dbReference type="EMBL" id="NWSH01000724">
    <property type="protein sequence ID" value="PCG74606.1"/>
    <property type="molecule type" value="Genomic_DNA"/>
</dbReference>
<dbReference type="AlphaFoldDB" id="A0A2A4JS64"/>